<dbReference type="Gene3D" id="3.30.420.10">
    <property type="entry name" value="Ribonuclease H-like superfamily/Ribonuclease H"/>
    <property type="match status" value="1"/>
</dbReference>
<feature type="zinc finger region" description="C3H1-type" evidence="6">
    <location>
        <begin position="74"/>
        <end position="101"/>
    </location>
</feature>
<evidence type="ECO:0000256" key="2">
    <source>
        <dbReference type="ARBA" id="ARBA00022723"/>
    </source>
</evidence>
<keyword evidence="3 6" id="KW-0863">Zinc-finger</keyword>
<dbReference type="Pfam" id="PF00929">
    <property type="entry name" value="RNase_T"/>
    <property type="match status" value="1"/>
</dbReference>
<reference evidence="8" key="1">
    <citation type="submission" date="2013-12" db="EMBL/GenBank/DDBJ databases">
        <title>The Genome Sequence of Aphanomyces invadans NJM9701.</title>
        <authorList>
            <consortium name="The Broad Institute Genomics Platform"/>
            <person name="Russ C."/>
            <person name="Tyler B."/>
            <person name="van West P."/>
            <person name="Dieguez-Uribeondo J."/>
            <person name="Young S.K."/>
            <person name="Zeng Q."/>
            <person name="Gargeya S."/>
            <person name="Fitzgerald M."/>
            <person name="Abouelleil A."/>
            <person name="Alvarado L."/>
            <person name="Chapman S.B."/>
            <person name="Gainer-Dewar J."/>
            <person name="Goldberg J."/>
            <person name="Griggs A."/>
            <person name="Gujja S."/>
            <person name="Hansen M."/>
            <person name="Howarth C."/>
            <person name="Imamovic A."/>
            <person name="Ireland A."/>
            <person name="Larimer J."/>
            <person name="McCowan C."/>
            <person name="Murphy C."/>
            <person name="Pearson M."/>
            <person name="Poon T.W."/>
            <person name="Priest M."/>
            <person name="Roberts A."/>
            <person name="Saif S."/>
            <person name="Shea T."/>
            <person name="Sykes S."/>
            <person name="Wortman J."/>
            <person name="Nusbaum C."/>
            <person name="Birren B."/>
        </authorList>
    </citation>
    <scope>NUCLEOTIDE SEQUENCE [LARGE SCALE GENOMIC DNA]</scope>
    <source>
        <strain evidence="8">NJM9701</strain>
    </source>
</reference>
<dbReference type="RefSeq" id="XP_008866380.1">
    <property type="nucleotide sequence ID" value="XM_008868158.1"/>
</dbReference>
<accession>A0A024UGG8</accession>
<dbReference type="PANTHER" id="PTHR12801">
    <property type="entry name" value="RNA EXONUCLEASE REXO1 / RECO3 FAMILY MEMBER-RELATED"/>
    <property type="match status" value="1"/>
</dbReference>
<feature type="zinc finger region" description="C3H1-type" evidence="6">
    <location>
        <begin position="29"/>
        <end position="57"/>
    </location>
</feature>
<evidence type="ECO:0000256" key="3">
    <source>
        <dbReference type="ARBA" id="ARBA00022771"/>
    </source>
</evidence>
<dbReference type="GeneID" id="20081085"/>
<dbReference type="GO" id="GO:0003676">
    <property type="term" value="F:nucleic acid binding"/>
    <property type="evidence" value="ECO:0007669"/>
    <property type="project" value="InterPro"/>
</dbReference>
<dbReference type="InterPro" id="IPR012337">
    <property type="entry name" value="RNaseH-like_sf"/>
</dbReference>
<dbReference type="AlphaFoldDB" id="A0A024UGG8"/>
<dbReference type="GO" id="GO:0008270">
    <property type="term" value="F:zinc ion binding"/>
    <property type="evidence" value="ECO:0007669"/>
    <property type="project" value="UniProtKB-KW"/>
</dbReference>
<dbReference type="OrthoDB" id="16516at2759"/>
<keyword evidence="1" id="KW-0540">Nuclease</keyword>
<keyword evidence="5 6" id="KW-0862">Zinc</keyword>
<evidence type="ECO:0000256" key="5">
    <source>
        <dbReference type="ARBA" id="ARBA00022833"/>
    </source>
</evidence>
<dbReference type="PROSITE" id="PS50103">
    <property type="entry name" value="ZF_C3H1"/>
    <property type="match status" value="2"/>
</dbReference>
<evidence type="ECO:0000256" key="6">
    <source>
        <dbReference type="PROSITE-ProRule" id="PRU00723"/>
    </source>
</evidence>
<sequence length="351" mass="38404">MQQPPPQLPLPPGRAPPLESYAHNALLHPHVAPPCRFFLSAKGCMRGSCCEFNHEGSPRQSSCSQQALPAAKVPQSRPLCRFYAKGECRNGTHCSFSHGADSNAMPSMNALDGPTSQAMTNSSDSNLLAALDADKVLTRDLSGPFFSVDVECVATGTGYNDRDVARIAVVDENESTVFDAYVKPDKPVVSYLTQLTGITAEHLSAALPLASVILDLKNVMPTNCVLVGQSVNKDVQWLGLQPGVDFRELFNVADLFRVPTTASYNYRYFSLRHVAKYLLGASIQEHDHDPVVDAVYAMKIFKRFRYLHENSGHRQAVLQTLLKTPRTPSFATRFPVIDGVLMSPPKEGSSI</sequence>
<dbReference type="InterPro" id="IPR013520">
    <property type="entry name" value="Ribonucl_H"/>
</dbReference>
<evidence type="ECO:0000256" key="1">
    <source>
        <dbReference type="ARBA" id="ARBA00022722"/>
    </source>
</evidence>
<organism evidence="8">
    <name type="scientific">Aphanomyces invadans</name>
    <dbReference type="NCBI Taxonomy" id="157072"/>
    <lineage>
        <taxon>Eukaryota</taxon>
        <taxon>Sar</taxon>
        <taxon>Stramenopiles</taxon>
        <taxon>Oomycota</taxon>
        <taxon>Saprolegniomycetes</taxon>
        <taxon>Saprolegniales</taxon>
        <taxon>Verrucalvaceae</taxon>
        <taxon>Aphanomyces</taxon>
    </lineage>
</organism>
<evidence type="ECO:0000259" key="7">
    <source>
        <dbReference type="PROSITE" id="PS50103"/>
    </source>
</evidence>
<dbReference type="InterPro" id="IPR047021">
    <property type="entry name" value="REXO1/3/4-like"/>
</dbReference>
<evidence type="ECO:0000313" key="8">
    <source>
        <dbReference type="EMBL" id="ETW04942.1"/>
    </source>
</evidence>
<gene>
    <name evidence="8" type="ORF">H310_04035</name>
</gene>
<dbReference type="InterPro" id="IPR036855">
    <property type="entry name" value="Znf_CCCH_sf"/>
</dbReference>
<dbReference type="EMBL" id="KI913957">
    <property type="protein sequence ID" value="ETW04942.1"/>
    <property type="molecule type" value="Genomic_DNA"/>
</dbReference>
<dbReference type="VEuPathDB" id="FungiDB:H310_04035"/>
<keyword evidence="2 6" id="KW-0479">Metal-binding</keyword>
<dbReference type="SMART" id="SM00356">
    <property type="entry name" value="ZnF_C3H1"/>
    <property type="match status" value="2"/>
</dbReference>
<dbReference type="GO" id="GO:0005634">
    <property type="term" value="C:nucleus"/>
    <property type="evidence" value="ECO:0007669"/>
    <property type="project" value="TreeGrafter"/>
</dbReference>
<dbReference type="Gene3D" id="3.30.1370.210">
    <property type="match status" value="1"/>
</dbReference>
<dbReference type="PANTHER" id="PTHR12801:SF159">
    <property type="entry name" value="C3H1-TYPE DOMAIN-CONTAINING PROTEIN"/>
    <property type="match status" value="1"/>
</dbReference>
<name>A0A024UGG8_9STRA</name>
<dbReference type="SMART" id="SM00479">
    <property type="entry name" value="EXOIII"/>
    <property type="match status" value="1"/>
</dbReference>
<dbReference type="InterPro" id="IPR041367">
    <property type="entry name" value="Znf-CCCH_4"/>
</dbReference>
<evidence type="ECO:0000256" key="4">
    <source>
        <dbReference type="ARBA" id="ARBA00022801"/>
    </source>
</evidence>
<proteinExistence type="predicted"/>
<dbReference type="SUPFAM" id="SSF53098">
    <property type="entry name" value="Ribonuclease H-like"/>
    <property type="match status" value="1"/>
</dbReference>
<dbReference type="InterPro" id="IPR000571">
    <property type="entry name" value="Znf_CCCH"/>
</dbReference>
<feature type="domain" description="C3H1-type" evidence="7">
    <location>
        <begin position="29"/>
        <end position="57"/>
    </location>
</feature>
<dbReference type="SUPFAM" id="SSF90229">
    <property type="entry name" value="CCCH zinc finger"/>
    <property type="match status" value="1"/>
</dbReference>
<keyword evidence="4" id="KW-0378">Hydrolase</keyword>
<protein>
    <recommendedName>
        <fullName evidence="7">C3H1-type domain-containing protein</fullName>
    </recommendedName>
</protein>
<dbReference type="STRING" id="157072.A0A024UGG8"/>
<dbReference type="InterPro" id="IPR036397">
    <property type="entry name" value="RNaseH_sf"/>
</dbReference>
<feature type="domain" description="C3H1-type" evidence="7">
    <location>
        <begin position="74"/>
        <end position="101"/>
    </location>
</feature>
<dbReference type="Pfam" id="PF18044">
    <property type="entry name" value="zf-CCCH_4"/>
    <property type="match status" value="1"/>
</dbReference>
<dbReference type="GO" id="GO:0004527">
    <property type="term" value="F:exonuclease activity"/>
    <property type="evidence" value="ECO:0007669"/>
    <property type="project" value="InterPro"/>
</dbReference>
<dbReference type="eggNOG" id="KOG2248">
    <property type="taxonomic scope" value="Eukaryota"/>
</dbReference>